<reference evidence="2" key="1">
    <citation type="journal article" date="2019" name="Int. J. Syst. Evol. Microbiol.">
        <title>The Global Catalogue of Microorganisms (GCM) 10K type strain sequencing project: providing services to taxonomists for standard genome sequencing and annotation.</title>
        <authorList>
            <consortium name="The Broad Institute Genomics Platform"/>
            <consortium name="The Broad Institute Genome Sequencing Center for Infectious Disease"/>
            <person name="Wu L."/>
            <person name="Ma J."/>
        </authorList>
    </citation>
    <scope>NUCLEOTIDE SEQUENCE [LARGE SCALE GENOMIC DNA]</scope>
    <source>
        <strain evidence="2">CCM 8479</strain>
    </source>
</reference>
<keyword evidence="2" id="KW-1185">Reference proteome</keyword>
<sequence length="66" mass="7318">DFLGAFQVPASAFPFPALPTLSEVSGRIDRPSFPIHREGLLRNHCFEKQIDVIVAFWVGAHLQATV</sequence>
<dbReference type="Proteomes" id="UP001596156">
    <property type="component" value="Unassembled WGS sequence"/>
</dbReference>
<protein>
    <submittedName>
        <fullName evidence="1">Uncharacterized protein</fullName>
    </submittedName>
</protein>
<organism evidence="1 2">
    <name type="scientific">Streptomyces fimbriatus</name>
    <dbReference type="NCBI Taxonomy" id="68197"/>
    <lineage>
        <taxon>Bacteria</taxon>
        <taxon>Bacillati</taxon>
        <taxon>Actinomycetota</taxon>
        <taxon>Actinomycetes</taxon>
        <taxon>Kitasatosporales</taxon>
        <taxon>Streptomycetaceae</taxon>
        <taxon>Streptomyces</taxon>
    </lineage>
</organism>
<evidence type="ECO:0000313" key="1">
    <source>
        <dbReference type="EMBL" id="MFC5225850.1"/>
    </source>
</evidence>
<dbReference type="RefSeq" id="WP_381571769.1">
    <property type="nucleotide sequence ID" value="NZ_JBHSKL010000016.1"/>
</dbReference>
<comment type="caution">
    <text evidence="1">The sequence shown here is derived from an EMBL/GenBank/DDBJ whole genome shotgun (WGS) entry which is preliminary data.</text>
</comment>
<name>A0ABW0D9F1_STRFI</name>
<accession>A0ABW0D9F1</accession>
<proteinExistence type="predicted"/>
<feature type="non-terminal residue" evidence="1">
    <location>
        <position position="1"/>
    </location>
</feature>
<evidence type="ECO:0000313" key="2">
    <source>
        <dbReference type="Proteomes" id="UP001596156"/>
    </source>
</evidence>
<gene>
    <name evidence="1" type="ORF">ACFPN6_14825</name>
</gene>
<dbReference type="EMBL" id="JBHSKL010000016">
    <property type="protein sequence ID" value="MFC5225850.1"/>
    <property type="molecule type" value="Genomic_DNA"/>
</dbReference>